<organism evidence="1 2">
    <name type="scientific">Poriferisphaera corsica</name>
    <dbReference type="NCBI Taxonomy" id="2528020"/>
    <lineage>
        <taxon>Bacteria</taxon>
        <taxon>Pseudomonadati</taxon>
        <taxon>Planctomycetota</taxon>
        <taxon>Phycisphaerae</taxon>
        <taxon>Phycisphaerales</taxon>
        <taxon>Phycisphaeraceae</taxon>
        <taxon>Poriferisphaera</taxon>
    </lineage>
</organism>
<dbReference type="EMBL" id="CP036425">
    <property type="protein sequence ID" value="QDU34560.1"/>
    <property type="molecule type" value="Genomic_DNA"/>
</dbReference>
<accession>A0A517YWF5</accession>
<sequence length="29" mass="3203">MGGIGGLKWSGSDGNKEIDVYFTERVTVW</sequence>
<dbReference type="KEGG" id="pcor:KS4_26300"/>
<dbReference type="AlphaFoldDB" id="A0A517YWF5"/>
<proteinExistence type="predicted"/>
<name>A0A517YWF5_9BACT</name>
<gene>
    <name evidence="1" type="ORF">KS4_26300</name>
</gene>
<dbReference type="Proteomes" id="UP000317369">
    <property type="component" value="Chromosome"/>
</dbReference>
<reference evidence="1 2" key="1">
    <citation type="submission" date="2019-02" db="EMBL/GenBank/DDBJ databases">
        <title>Deep-cultivation of Planctomycetes and their phenomic and genomic characterization uncovers novel biology.</title>
        <authorList>
            <person name="Wiegand S."/>
            <person name="Jogler M."/>
            <person name="Boedeker C."/>
            <person name="Pinto D."/>
            <person name="Vollmers J."/>
            <person name="Rivas-Marin E."/>
            <person name="Kohn T."/>
            <person name="Peeters S.H."/>
            <person name="Heuer A."/>
            <person name="Rast P."/>
            <person name="Oberbeckmann S."/>
            <person name="Bunk B."/>
            <person name="Jeske O."/>
            <person name="Meyerdierks A."/>
            <person name="Storesund J.E."/>
            <person name="Kallscheuer N."/>
            <person name="Luecker S."/>
            <person name="Lage O.M."/>
            <person name="Pohl T."/>
            <person name="Merkel B.J."/>
            <person name="Hornburger P."/>
            <person name="Mueller R.-W."/>
            <person name="Bruemmer F."/>
            <person name="Labrenz M."/>
            <person name="Spormann A.M."/>
            <person name="Op den Camp H."/>
            <person name="Overmann J."/>
            <person name="Amann R."/>
            <person name="Jetten M.S.M."/>
            <person name="Mascher T."/>
            <person name="Medema M.H."/>
            <person name="Devos D.P."/>
            <person name="Kaster A.-K."/>
            <person name="Ovreas L."/>
            <person name="Rohde M."/>
            <person name="Galperin M.Y."/>
            <person name="Jogler C."/>
        </authorList>
    </citation>
    <scope>NUCLEOTIDE SEQUENCE [LARGE SCALE GENOMIC DNA]</scope>
    <source>
        <strain evidence="1 2">KS4</strain>
    </source>
</reference>
<keyword evidence="2" id="KW-1185">Reference proteome</keyword>
<evidence type="ECO:0000313" key="1">
    <source>
        <dbReference type="EMBL" id="QDU34560.1"/>
    </source>
</evidence>
<evidence type="ECO:0000313" key="2">
    <source>
        <dbReference type="Proteomes" id="UP000317369"/>
    </source>
</evidence>
<protein>
    <submittedName>
        <fullName evidence="1">Uncharacterized protein</fullName>
    </submittedName>
</protein>